<comment type="caution">
    <text evidence="3">The sequence shown here is derived from an EMBL/GenBank/DDBJ whole genome shotgun (WGS) entry which is preliminary data.</text>
</comment>
<dbReference type="Pfam" id="PF07238">
    <property type="entry name" value="PilZ"/>
    <property type="match status" value="1"/>
</dbReference>
<dbReference type="SUPFAM" id="SSF141371">
    <property type="entry name" value="PilZ domain-like"/>
    <property type="match status" value="1"/>
</dbReference>
<organism evidence="3 4">
    <name type="scientific">Marinobacter halodurans</name>
    <dbReference type="NCBI Taxonomy" id="2528979"/>
    <lineage>
        <taxon>Bacteria</taxon>
        <taxon>Pseudomonadati</taxon>
        <taxon>Pseudomonadota</taxon>
        <taxon>Gammaproteobacteria</taxon>
        <taxon>Pseudomonadales</taxon>
        <taxon>Marinobacteraceae</taxon>
        <taxon>Marinobacter</taxon>
    </lineage>
</organism>
<evidence type="ECO:0000313" key="3">
    <source>
        <dbReference type="EMBL" id="TBW54763.1"/>
    </source>
</evidence>
<evidence type="ECO:0000256" key="1">
    <source>
        <dbReference type="SAM" id="MobiDB-lite"/>
    </source>
</evidence>
<evidence type="ECO:0000259" key="2">
    <source>
        <dbReference type="Pfam" id="PF07238"/>
    </source>
</evidence>
<name>A0ABY1ZJ29_9GAMM</name>
<protein>
    <submittedName>
        <fullName evidence="3">PilZ domain-containing protein</fullName>
    </submittedName>
</protein>
<evidence type="ECO:0000313" key="4">
    <source>
        <dbReference type="Proteomes" id="UP000313645"/>
    </source>
</evidence>
<dbReference type="Proteomes" id="UP000313645">
    <property type="component" value="Unassembled WGS sequence"/>
</dbReference>
<sequence length="134" mass="14990">MGSMDYEFGSQPETDNEQRREFRLTGRVMVSFELESAEPNASDKPRFLRCYTSDLSASGIRVVATEALPDGAILPATVELVQAGQETLYPLMVEVVWCRPDDEGAWQVGLQVLESDDTAVLEWLETMIRALDDD</sequence>
<reference evidence="3 4" key="1">
    <citation type="submission" date="2019-02" db="EMBL/GenBank/DDBJ databases">
        <title>Marinobacter halodurans sp. nov., a marine bacterium isolated from sea tidal flat.</title>
        <authorList>
            <person name="Yoo Y."/>
            <person name="Lee D.W."/>
            <person name="Kim B.S."/>
            <person name="Kim J.-J."/>
        </authorList>
    </citation>
    <scope>NUCLEOTIDE SEQUENCE [LARGE SCALE GENOMIC DNA]</scope>
    <source>
        <strain evidence="3 4">YJ-S3-2</strain>
    </source>
</reference>
<gene>
    <name evidence="3" type="ORF">EZI54_12905</name>
</gene>
<proteinExistence type="predicted"/>
<feature type="region of interest" description="Disordered" evidence="1">
    <location>
        <begin position="1"/>
        <end position="20"/>
    </location>
</feature>
<accession>A0ABY1ZJ29</accession>
<dbReference type="InterPro" id="IPR009875">
    <property type="entry name" value="PilZ_domain"/>
</dbReference>
<keyword evidence="4" id="KW-1185">Reference proteome</keyword>
<dbReference type="EMBL" id="SJDL01000019">
    <property type="protein sequence ID" value="TBW54763.1"/>
    <property type="molecule type" value="Genomic_DNA"/>
</dbReference>
<dbReference type="Gene3D" id="2.40.10.220">
    <property type="entry name" value="predicted glycosyltransferase like domains"/>
    <property type="match status" value="1"/>
</dbReference>
<feature type="domain" description="PilZ" evidence="2">
    <location>
        <begin position="17"/>
        <end position="126"/>
    </location>
</feature>